<name>A0A1J5G7J9_9BACT</name>
<accession>A0A1J5G7J9</accession>
<evidence type="ECO:0000256" key="3">
    <source>
        <dbReference type="ARBA" id="ARBA00012758"/>
    </source>
</evidence>
<dbReference type="Proteomes" id="UP000182059">
    <property type="component" value="Unassembled WGS sequence"/>
</dbReference>
<dbReference type="EC" id="3.2.1.26" evidence="3"/>
<evidence type="ECO:0000256" key="1">
    <source>
        <dbReference type="ARBA" id="ARBA00000094"/>
    </source>
</evidence>
<comment type="catalytic activity">
    <reaction evidence="1">
        <text>Hydrolysis of terminal non-reducing beta-D-fructofuranoside residues in beta-D-fructofuranosides.</text>
        <dbReference type="EC" id="3.2.1.26"/>
    </reaction>
</comment>
<dbReference type="Pfam" id="PF12899">
    <property type="entry name" value="Glyco_hydro_100"/>
    <property type="match status" value="1"/>
</dbReference>
<organism evidence="7 8">
    <name type="scientific">Candidatus Nomurabacteria bacterium CG2_30_43_9</name>
    <dbReference type="NCBI Taxonomy" id="1805283"/>
    <lineage>
        <taxon>Bacteria</taxon>
        <taxon>Candidatus Nomuraibacteriota</taxon>
    </lineage>
</organism>
<dbReference type="AlphaFoldDB" id="A0A1J5G7J9"/>
<comment type="similarity">
    <text evidence="2">Belongs to the glycosyl hydrolase 100 family.</text>
</comment>
<evidence type="ECO:0000256" key="5">
    <source>
        <dbReference type="ARBA" id="ARBA00023277"/>
    </source>
</evidence>
<dbReference type="EMBL" id="MNYX01000040">
    <property type="protein sequence ID" value="OIP65618.1"/>
    <property type="molecule type" value="Genomic_DNA"/>
</dbReference>
<dbReference type="InterPro" id="IPR012341">
    <property type="entry name" value="6hp_glycosidase-like_sf"/>
</dbReference>
<keyword evidence="6" id="KW-0326">Glycosidase</keyword>
<evidence type="ECO:0000256" key="4">
    <source>
        <dbReference type="ARBA" id="ARBA00022801"/>
    </source>
</evidence>
<comment type="caution">
    <text evidence="7">The sequence shown here is derived from an EMBL/GenBank/DDBJ whole genome shotgun (WGS) entry which is preliminary data.</text>
</comment>
<dbReference type="GO" id="GO:0004564">
    <property type="term" value="F:beta-fructofuranosidase activity"/>
    <property type="evidence" value="ECO:0007669"/>
    <property type="project" value="UniProtKB-EC"/>
</dbReference>
<gene>
    <name evidence="7" type="ORF">AUK15_01435</name>
</gene>
<keyword evidence="4" id="KW-0378">Hydrolase</keyword>
<dbReference type="InterPro" id="IPR024746">
    <property type="entry name" value="Glyco_hydro_100"/>
</dbReference>
<dbReference type="SUPFAM" id="SSF48208">
    <property type="entry name" value="Six-hairpin glycosidases"/>
    <property type="match status" value="1"/>
</dbReference>
<evidence type="ECO:0000313" key="7">
    <source>
        <dbReference type="EMBL" id="OIP65618.1"/>
    </source>
</evidence>
<proteinExistence type="inferred from homology"/>
<reference evidence="7 8" key="1">
    <citation type="journal article" date="2016" name="Environ. Microbiol.">
        <title>Genomic resolution of a cold subsurface aquifer community provides metabolic insights for novel microbes adapted to high CO concentrations.</title>
        <authorList>
            <person name="Probst A.J."/>
            <person name="Castelle C.J."/>
            <person name="Singh A."/>
            <person name="Brown C.T."/>
            <person name="Anantharaman K."/>
            <person name="Sharon I."/>
            <person name="Hug L.A."/>
            <person name="Burstein D."/>
            <person name="Emerson J.B."/>
            <person name="Thomas B.C."/>
            <person name="Banfield J.F."/>
        </authorList>
    </citation>
    <scope>NUCLEOTIDE SEQUENCE [LARGE SCALE GENOMIC DNA]</scope>
    <source>
        <strain evidence="7">CG2_30_43_9</strain>
    </source>
</reference>
<sequence length="396" mass="45118">MNETKTEEAYARSIELLKHLAHEKGFFASIEDIANYKRVWSRDGMIAGLASLTTNDEELIATHRATCNTLRDHQDRTGRIPSNVTAEGDKVSYGSSVGRIDATIWYVIGVCQYTLRKNDQDFFNTHREAVERALFYLECLELNGRGLLYIPEGGDWADEYVNQGYVLFDEILYYRALRDGARTLGRDDLHKKADTLRDIIVVNYFPLKENLDNLSIYNPKLFARIVDTYRPPLPLAYFTTNTAVDQVDTLANALLLLSDIIDDEHKQAIGHTILSQCMDKEFSILPAFYPVITKGDHNWEHLVNNFAFTFKNEAYEYHNGGLWPLVHGFFIASLKDDDGLARLQSFAEILSRDGYIFPEYFHGKTHEAKGTKELGFSASSYIIAHNAIINNDSIFV</sequence>
<keyword evidence="5" id="KW-0119">Carbohydrate metabolism</keyword>
<dbReference type="GO" id="GO:0005975">
    <property type="term" value="P:carbohydrate metabolic process"/>
    <property type="evidence" value="ECO:0007669"/>
    <property type="project" value="InterPro"/>
</dbReference>
<dbReference type="InterPro" id="IPR008928">
    <property type="entry name" value="6-hairpin_glycosidase_sf"/>
</dbReference>
<protein>
    <recommendedName>
        <fullName evidence="3">beta-fructofuranosidase</fullName>
        <ecNumber evidence="3">3.2.1.26</ecNumber>
    </recommendedName>
</protein>
<dbReference type="GO" id="GO:0033926">
    <property type="term" value="F:endo-alpha-N-acetylgalactosaminidase activity"/>
    <property type="evidence" value="ECO:0007669"/>
    <property type="project" value="InterPro"/>
</dbReference>
<evidence type="ECO:0000256" key="2">
    <source>
        <dbReference type="ARBA" id="ARBA00007671"/>
    </source>
</evidence>
<evidence type="ECO:0000313" key="8">
    <source>
        <dbReference type="Proteomes" id="UP000182059"/>
    </source>
</evidence>
<dbReference type="Gene3D" id="1.50.10.10">
    <property type="match status" value="1"/>
</dbReference>
<evidence type="ECO:0000256" key="6">
    <source>
        <dbReference type="ARBA" id="ARBA00023295"/>
    </source>
</evidence>